<feature type="signal peptide" evidence="1">
    <location>
        <begin position="1"/>
        <end position="26"/>
    </location>
</feature>
<name>A0ABS6KZE8_9GAMM</name>
<dbReference type="RefSeq" id="WP_217138043.1">
    <property type="nucleotide sequence ID" value="NZ_JAFMOU010000064.1"/>
</dbReference>
<accession>A0ABS6KZE8</accession>
<dbReference type="PROSITE" id="PS51257">
    <property type="entry name" value="PROKAR_LIPOPROTEIN"/>
    <property type="match status" value="1"/>
</dbReference>
<gene>
    <name evidence="2" type="ORF">J1786_07685</name>
</gene>
<comment type="caution">
    <text evidence="2">The sequence shown here is derived from an EMBL/GenBank/DDBJ whole genome shotgun (WGS) entry which is preliminary data.</text>
</comment>
<reference evidence="2 3" key="1">
    <citation type="submission" date="2021-03" db="EMBL/GenBank/DDBJ databases">
        <title>Five novel Rahnella species.</title>
        <authorList>
            <person name="Brady C."/>
            <person name="Asselin J."/>
            <person name="Beer S."/>
            <person name="Bruberg M.B."/>
            <person name="Crampton B."/>
            <person name="Venter S."/>
            <person name="Arnold D."/>
            <person name="Denman S."/>
        </authorList>
    </citation>
    <scope>NUCLEOTIDE SEQUENCE [LARGE SCALE GENOMIC DNA]</scope>
    <source>
        <strain evidence="2 3">L72c</strain>
    </source>
</reference>
<organism evidence="2 3">
    <name type="scientific">Rahnella perminowiae</name>
    <dbReference type="NCBI Taxonomy" id="2816244"/>
    <lineage>
        <taxon>Bacteria</taxon>
        <taxon>Pseudomonadati</taxon>
        <taxon>Pseudomonadota</taxon>
        <taxon>Gammaproteobacteria</taxon>
        <taxon>Enterobacterales</taxon>
        <taxon>Yersiniaceae</taxon>
        <taxon>Rahnella</taxon>
    </lineage>
</organism>
<protein>
    <recommendedName>
        <fullName evidence="4">Lipoprotein</fullName>
    </recommendedName>
</protein>
<feature type="chain" id="PRO_5047252138" description="Lipoprotein" evidence="1">
    <location>
        <begin position="27"/>
        <end position="230"/>
    </location>
</feature>
<keyword evidence="3" id="KW-1185">Reference proteome</keyword>
<proteinExistence type="predicted"/>
<evidence type="ECO:0008006" key="4">
    <source>
        <dbReference type="Google" id="ProtNLM"/>
    </source>
</evidence>
<dbReference type="EMBL" id="JAFMOU010000064">
    <property type="protein sequence ID" value="MBU9834694.1"/>
    <property type="molecule type" value="Genomic_DNA"/>
</dbReference>
<evidence type="ECO:0000256" key="1">
    <source>
        <dbReference type="SAM" id="SignalP"/>
    </source>
</evidence>
<evidence type="ECO:0000313" key="2">
    <source>
        <dbReference type="EMBL" id="MBU9834694.1"/>
    </source>
</evidence>
<dbReference type="Proteomes" id="UP000699865">
    <property type="component" value="Unassembled WGS sequence"/>
</dbReference>
<sequence length="230" mass="25395">MFSKAQRVAFPALVISVFLLTGCPPAAEFTQWERPSTTEEGVKNAMTECGDPVGYTLNNLPRNEQALQFLCMQRLGFTRKDGFDFCEVMGKLPACVEKKQGHPLSQSQLEALPFEADEGFYPIKPDSSRYEDMQVTWRKVGAPGGGLSTQVANDREALPVMYACGYPKPLGSNLAVASIGRTAKVQRCMIDHGFEPKNKMMLVCRPYPQVTGCENLLKYSSALNEVSPRA</sequence>
<evidence type="ECO:0000313" key="3">
    <source>
        <dbReference type="Proteomes" id="UP000699865"/>
    </source>
</evidence>
<keyword evidence="1" id="KW-0732">Signal</keyword>